<organism evidence="7 8">
    <name type="scientific">Hebeloma cylindrosporum</name>
    <dbReference type="NCBI Taxonomy" id="76867"/>
    <lineage>
        <taxon>Eukaryota</taxon>
        <taxon>Fungi</taxon>
        <taxon>Dikarya</taxon>
        <taxon>Basidiomycota</taxon>
        <taxon>Agaricomycotina</taxon>
        <taxon>Agaricomycetes</taxon>
        <taxon>Agaricomycetidae</taxon>
        <taxon>Agaricales</taxon>
        <taxon>Agaricineae</taxon>
        <taxon>Hymenogastraceae</taxon>
        <taxon>Hebeloma</taxon>
    </lineage>
</organism>
<dbReference type="OrthoDB" id="4225815at2759"/>
<reference evidence="7 8" key="1">
    <citation type="submission" date="2014-04" db="EMBL/GenBank/DDBJ databases">
        <authorList>
            <consortium name="DOE Joint Genome Institute"/>
            <person name="Kuo A."/>
            <person name="Gay G."/>
            <person name="Dore J."/>
            <person name="Kohler A."/>
            <person name="Nagy L.G."/>
            <person name="Floudas D."/>
            <person name="Copeland A."/>
            <person name="Barry K.W."/>
            <person name="Cichocki N."/>
            <person name="Veneault-Fourrey C."/>
            <person name="LaButti K."/>
            <person name="Lindquist E.A."/>
            <person name="Lipzen A."/>
            <person name="Lundell T."/>
            <person name="Morin E."/>
            <person name="Murat C."/>
            <person name="Sun H."/>
            <person name="Tunlid A."/>
            <person name="Henrissat B."/>
            <person name="Grigoriev I.V."/>
            <person name="Hibbett D.S."/>
            <person name="Martin F."/>
            <person name="Nordberg H.P."/>
            <person name="Cantor M.N."/>
            <person name="Hua S.X."/>
        </authorList>
    </citation>
    <scope>NUCLEOTIDE SEQUENCE [LARGE SCALE GENOMIC DNA]</scope>
    <source>
        <strain evidence="8">h7</strain>
    </source>
</reference>
<keyword evidence="3 6" id="KW-0134">Cell wall</keyword>
<protein>
    <recommendedName>
        <fullName evidence="6">Hydrophobin</fullName>
    </recommendedName>
</protein>
<keyword evidence="5 6" id="KW-1015">Disulfide bond</keyword>
<reference evidence="8" key="2">
    <citation type="submission" date="2015-01" db="EMBL/GenBank/DDBJ databases">
        <title>Evolutionary Origins and Diversification of the Mycorrhizal Mutualists.</title>
        <authorList>
            <consortium name="DOE Joint Genome Institute"/>
            <consortium name="Mycorrhizal Genomics Consortium"/>
            <person name="Kohler A."/>
            <person name="Kuo A."/>
            <person name="Nagy L.G."/>
            <person name="Floudas D."/>
            <person name="Copeland A."/>
            <person name="Barry K.W."/>
            <person name="Cichocki N."/>
            <person name="Veneault-Fourrey C."/>
            <person name="LaButti K."/>
            <person name="Lindquist E.A."/>
            <person name="Lipzen A."/>
            <person name="Lundell T."/>
            <person name="Morin E."/>
            <person name="Murat C."/>
            <person name="Riley R."/>
            <person name="Ohm R."/>
            <person name="Sun H."/>
            <person name="Tunlid A."/>
            <person name="Henrissat B."/>
            <person name="Grigoriev I.V."/>
            <person name="Hibbett D.S."/>
            <person name="Martin F."/>
        </authorList>
    </citation>
    <scope>NUCLEOTIDE SEQUENCE [LARGE SCALE GENOMIC DNA]</scope>
    <source>
        <strain evidence="8">h7</strain>
    </source>
</reference>
<evidence type="ECO:0000256" key="5">
    <source>
        <dbReference type="ARBA" id="ARBA00023157"/>
    </source>
</evidence>
<dbReference type="InterPro" id="IPR001338">
    <property type="entry name" value="Class_I_Hydrophobin"/>
</dbReference>
<dbReference type="HOGENOM" id="CLU_105134_2_2_1"/>
<proteinExistence type="inferred from homology"/>
<evidence type="ECO:0000256" key="6">
    <source>
        <dbReference type="RuleBase" id="RU365009"/>
    </source>
</evidence>
<dbReference type="SMART" id="SM00075">
    <property type="entry name" value="HYDRO"/>
    <property type="match status" value="1"/>
</dbReference>
<keyword evidence="8" id="KW-1185">Reference proteome</keyword>
<keyword evidence="6" id="KW-0732">Signal</keyword>
<dbReference type="Proteomes" id="UP000053424">
    <property type="component" value="Unassembled WGS sequence"/>
</dbReference>
<comment type="subcellular location">
    <subcellularLocation>
        <location evidence="1 6">Secreted</location>
        <location evidence="1 6">Cell wall</location>
    </subcellularLocation>
</comment>
<dbReference type="GO" id="GO:0005199">
    <property type="term" value="F:structural constituent of cell wall"/>
    <property type="evidence" value="ECO:0007669"/>
    <property type="project" value="InterPro"/>
</dbReference>
<evidence type="ECO:0000256" key="3">
    <source>
        <dbReference type="ARBA" id="ARBA00022512"/>
    </source>
</evidence>
<evidence type="ECO:0000313" key="8">
    <source>
        <dbReference type="Proteomes" id="UP000053424"/>
    </source>
</evidence>
<evidence type="ECO:0000256" key="1">
    <source>
        <dbReference type="ARBA" id="ARBA00004191"/>
    </source>
</evidence>
<dbReference type="EMBL" id="KN831785">
    <property type="protein sequence ID" value="KIM39573.1"/>
    <property type="molecule type" value="Genomic_DNA"/>
</dbReference>
<dbReference type="Pfam" id="PF01185">
    <property type="entry name" value="Hydrophobin"/>
    <property type="match status" value="1"/>
</dbReference>
<feature type="non-terminal residue" evidence="7">
    <location>
        <position position="83"/>
    </location>
</feature>
<dbReference type="CDD" id="cd23507">
    <property type="entry name" value="hydrophobin_I"/>
    <property type="match status" value="1"/>
</dbReference>
<feature type="non-terminal residue" evidence="7">
    <location>
        <position position="1"/>
    </location>
</feature>
<keyword evidence="4 6" id="KW-0964">Secreted</keyword>
<evidence type="ECO:0000256" key="4">
    <source>
        <dbReference type="ARBA" id="ARBA00022525"/>
    </source>
</evidence>
<gene>
    <name evidence="7" type="ORF">M413DRAFT_47415</name>
</gene>
<accession>A0A0C2XPM2</accession>
<dbReference type="AlphaFoldDB" id="A0A0C2XPM2"/>
<dbReference type="GO" id="GO:0009277">
    <property type="term" value="C:fungal-type cell wall"/>
    <property type="evidence" value="ECO:0007669"/>
    <property type="project" value="InterPro"/>
</dbReference>
<evidence type="ECO:0000313" key="7">
    <source>
        <dbReference type="EMBL" id="KIM39573.1"/>
    </source>
</evidence>
<sequence length="83" mass="8328">NQCNTGPIHCCNSLQSASSSNVIGLFSLIGTVVEAPDTLVGTNCSPVTTLGTGSASSCSSQPVCCTNNHFNGLIVVGCTPINL</sequence>
<name>A0A0C2XPM2_HEBCY</name>
<evidence type="ECO:0000256" key="2">
    <source>
        <dbReference type="ARBA" id="ARBA00010446"/>
    </source>
</evidence>
<comment type="similarity">
    <text evidence="2 6">Belongs to the fungal hydrophobin family.</text>
</comment>